<reference evidence="2" key="1">
    <citation type="submission" date="2022-11" db="UniProtKB">
        <authorList>
            <consortium name="EnsemblMetazoa"/>
        </authorList>
    </citation>
    <scope>IDENTIFICATION</scope>
</reference>
<protein>
    <recommendedName>
        <fullName evidence="4">Transmembrane protein 164</fullName>
    </recommendedName>
</protein>
<organism evidence="2 3">
    <name type="scientific">Exaiptasia diaphana</name>
    <name type="common">Tropical sea anemone</name>
    <name type="synonym">Aiptasia pulchella</name>
    <dbReference type="NCBI Taxonomy" id="2652724"/>
    <lineage>
        <taxon>Eukaryota</taxon>
        <taxon>Metazoa</taxon>
        <taxon>Cnidaria</taxon>
        <taxon>Anthozoa</taxon>
        <taxon>Hexacorallia</taxon>
        <taxon>Actiniaria</taxon>
        <taxon>Aiptasiidae</taxon>
        <taxon>Exaiptasia</taxon>
    </lineage>
</organism>
<dbReference type="RefSeq" id="XP_020908620.1">
    <property type="nucleotide sequence ID" value="XM_021052961.2"/>
</dbReference>
<evidence type="ECO:0000313" key="3">
    <source>
        <dbReference type="Proteomes" id="UP000887567"/>
    </source>
</evidence>
<feature type="transmembrane region" description="Helical" evidence="1">
    <location>
        <begin position="79"/>
        <end position="97"/>
    </location>
</feature>
<feature type="transmembrane region" description="Helical" evidence="1">
    <location>
        <begin position="162"/>
        <end position="180"/>
    </location>
</feature>
<feature type="transmembrane region" description="Helical" evidence="1">
    <location>
        <begin position="103"/>
        <end position="121"/>
    </location>
</feature>
<dbReference type="KEGG" id="epa:110246602"/>
<evidence type="ECO:0000313" key="2">
    <source>
        <dbReference type="EnsemblMetazoa" id="XP_020908620.1"/>
    </source>
</evidence>
<accession>A0A913XRN8</accession>
<dbReference type="AlphaFoldDB" id="A0A913XRN8"/>
<evidence type="ECO:0000256" key="1">
    <source>
        <dbReference type="SAM" id="Phobius"/>
    </source>
</evidence>
<evidence type="ECO:0008006" key="4">
    <source>
        <dbReference type="Google" id="ProtNLM"/>
    </source>
</evidence>
<dbReference type="Proteomes" id="UP000887567">
    <property type="component" value="Unplaced"/>
</dbReference>
<feature type="transmembrane region" description="Helical" evidence="1">
    <location>
        <begin position="244"/>
        <end position="265"/>
    </location>
</feature>
<dbReference type="Pfam" id="PF14808">
    <property type="entry name" value="TMEM164"/>
    <property type="match status" value="1"/>
</dbReference>
<proteinExistence type="predicted"/>
<dbReference type="GeneID" id="110246602"/>
<dbReference type="EnsemblMetazoa" id="XM_021052961.2">
    <property type="protein sequence ID" value="XP_020908620.1"/>
    <property type="gene ID" value="LOC110246602"/>
</dbReference>
<keyword evidence="1" id="KW-0812">Transmembrane</keyword>
<dbReference type="OrthoDB" id="17328at2759"/>
<dbReference type="PANTHER" id="PTHR20948:SF2">
    <property type="entry name" value="TRANSMEMBRANE PROTEIN 164"/>
    <property type="match status" value="1"/>
</dbReference>
<feature type="transmembrane region" description="Helical" evidence="1">
    <location>
        <begin position="192"/>
        <end position="214"/>
    </location>
</feature>
<keyword evidence="1" id="KW-1133">Transmembrane helix</keyword>
<feature type="transmembrane region" description="Helical" evidence="1">
    <location>
        <begin position="39"/>
        <end position="58"/>
    </location>
</feature>
<name>A0A913XRN8_EXADI</name>
<dbReference type="PANTHER" id="PTHR20948">
    <property type="entry name" value="TRANSMEMBRANE PROTEIN 164"/>
    <property type="match status" value="1"/>
</dbReference>
<dbReference type="InterPro" id="IPR026508">
    <property type="entry name" value="TMEM164"/>
</dbReference>
<keyword evidence="1" id="KW-0472">Membrane</keyword>
<sequence>MLQLGWSYISDITYGGVNHSLPGNGGRECVEFLPPWQRLTETICYVAFAFLIFLRTLPKCRIPDKLPCYRVGTDFGKRFLLILLCLVFGIEVGFKVVTRQVIYLLNPCHVLSMVQIYLLIAPPSKLVVSIFRIQIYIIFGALLAVVFPVVNTRTLPCEVEVYWIQHILILVVVPFFLIFCKGPYLMEDLLDFNWATLTFSLYTFYMFLVLQPIGILSEVNLNSMICPAISDPFSGPYYRIMACWYIPALIFLVGKSVCVAGTVMLKMLDDKKMTRMDDKKKE</sequence>
<feature type="transmembrane region" description="Helical" evidence="1">
    <location>
        <begin position="133"/>
        <end position="150"/>
    </location>
</feature>
<dbReference type="OMA" id="TMSRYSL"/>
<keyword evidence="3" id="KW-1185">Reference proteome</keyword>